<evidence type="ECO:0000259" key="1">
    <source>
        <dbReference type="Pfam" id="PF02954"/>
    </source>
</evidence>
<dbReference type="Proteomes" id="UP000245125">
    <property type="component" value="Unassembled WGS sequence"/>
</dbReference>
<reference evidence="3" key="1">
    <citation type="submission" date="2018-03" db="EMBL/GenBank/DDBJ databases">
        <authorList>
            <person name="Zecchin S."/>
        </authorList>
    </citation>
    <scope>NUCLEOTIDE SEQUENCE [LARGE SCALE GENOMIC DNA]</scope>
</reference>
<dbReference type="EMBL" id="OUUY01000053">
    <property type="protein sequence ID" value="SPP99990.1"/>
    <property type="molecule type" value="Genomic_DNA"/>
</dbReference>
<accession>A0A2U3QF67</accession>
<gene>
    <name evidence="2" type="ORF">NBG4_1460001</name>
</gene>
<protein>
    <recommendedName>
        <fullName evidence="1">DNA binding HTH domain-containing protein</fullName>
    </recommendedName>
</protein>
<dbReference type="Gene3D" id="1.10.10.60">
    <property type="entry name" value="Homeodomain-like"/>
    <property type="match status" value="1"/>
</dbReference>
<dbReference type="Pfam" id="PF02954">
    <property type="entry name" value="HTH_8"/>
    <property type="match status" value="1"/>
</dbReference>
<proteinExistence type="predicted"/>
<dbReference type="PRINTS" id="PR01590">
    <property type="entry name" value="HTHFIS"/>
</dbReference>
<dbReference type="InterPro" id="IPR002197">
    <property type="entry name" value="HTH_Fis"/>
</dbReference>
<sequence>MQPGAERSGTLEEVEKRRIIEALNSTGWRVSGKNGAAEVLGINPKTLGSRMQRLGIQRNKPR</sequence>
<dbReference type="InterPro" id="IPR009057">
    <property type="entry name" value="Homeodomain-like_sf"/>
</dbReference>
<evidence type="ECO:0000313" key="3">
    <source>
        <dbReference type="Proteomes" id="UP000245125"/>
    </source>
</evidence>
<evidence type="ECO:0000313" key="2">
    <source>
        <dbReference type="EMBL" id="SPP99990.1"/>
    </source>
</evidence>
<feature type="domain" description="DNA binding HTH" evidence="1">
    <location>
        <begin position="10"/>
        <end position="54"/>
    </location>
</feature>
<organism evidence="2 3">
    <name type="scientific">Candidatus Sulfobium mesophilum</name>
    <dbReference type="NCBI Taxonomy" id="2016548"/>
    <lineage>
        <taxon>Bacteria</taxon>
        <taxon>Pseudomonadati</taxon>
        <taxon>Nitrospirota</taxon>
        <taxon>Nitrospiria</taxon>
        <taxon>Nitrospirales</taxon>
        <taxon>Nitrospiraceae</taxon>
        <taxon>Candidatus Sulfobium</taxon>
    </lineage>
</organism>
<dbReference type="AlphaFoldDB" id="A0A2U3QF67"/>
<dbReference type="GO" id="GO:0043565">
    <property type="term" value="F:sequence-specific DNA binding"/>
    <property type="evidence" value="ECO:0007669"/>
    <property type="project" value="InterPro"/>
</dbReference>
<name>A0A2U3QF67_9BACT</name>
<dbReference type="SUPFAM" id="SSF46689">
    <property type="entry name" value="Homeodomain-like"/>
    <property type="match status" value="1"/>
</dbReference>
<keyword evidence="3" id="KW-1185">Reference proteome</keyword>